<gene>
    <name evidence="2" type="ORF">K0M31_013689</name>
</gene>
<feature type="region of interest" description="Disordered" evidence="1">
    <location>
        <begin position="90"/>
        <end position="116"/>
    </location>
</feature>
<protein>
    <submittedName>
        <fullName evidence="2">Uncharacterized protein</fullName>
    </submittedName>
</protein>
<reference evidence="2" key="1">
    <citation type="submission" date="2021-10" db="EMBL/GenBank/DDBJ databases">
        <title>Melipona bicolor Genome sequencing and assembly.</title>
        <authorList>
            <person name="Araujo N.S."/>
            <person name="Arias M.C."/>
        </authorList>
    </citation>
    <scope>NUCLEOTIDE SEQUENCE</scope>
    <source>
        <strain evidence="2">USP_2M_L1-L4_2017</strain>
        <tissue evidence="2">Whole body</tissue>
    </source>
</reference>
<dbReference type="EMBL" id="JAHYIQ010000038">
    <property type="protein sequence ID" value="KAK1119194.1"/>
    <property type="molecule type" value="Genomic_DNA"/>
</dbReference>
<keyword evidence="3" id="KW-1185">Reference proteome</keyword>
<evidence type="ECO:0000313" key="3">
    <source>
        <dbReference type="Proteomes" id="UP001177670"/>
    </source>
</evidence>
<name>A0AA40KGE2_9HYME</name>
<organism evidence="2 3">
    <name type="scientific">Melipona bicolor</name>
    <dbReference type="NCBI Taxonomy" id="60889"/>
    <lineage>
        <taxon>Eukaryota</taxon>
        <taxon>Metazoa</taxon>
        <taxon>Ecdysozoa</taxon>
        <taxon>Arthropoda</taxon>
        <taxon>Hexapoda</taxon>
        <taxon>Insecta</taxon>
        <taxon>Pterygota</taxon>
        <taxon>Neoptera</taxon>
        <taxon>Endopterygota</taxon>
        <taxon>Hymenoptera</taxon>
        <taxon>Apocrita</taxon>
        <taxon>Aculeata</taxon>
        <taxon>Apoidea</taxon>
        <taxon>Anthophila</taxon>
        <taxon>Apidae</taxon>
        <taxon>Melipona</taxon>
    </lineage>
</organism>
<evidence type="ECO:0000256" key="1">
    <source>
        <dbReference type="SAM" id="MobiDB-lite"/>
    </source>
</evidence>
<accession>A0AA40KGE2</accession>
<proteinExistence type="predicted"/>
<evidence type="ECO:0000313" key="2">
    <source>
        <dbReference type="EMBL" id="KAK1119194.1"/>
    </source>
</evidence>
<dbReference type="Proteomes" id="UP001177670">
    <property type="component" value="Unassembled WGS sequence"/>
</dbReference>
<sequence length="116" mass="12929">MWLVPVLISGMVSEEARVPRGTRCNEQLAKEPVPEFPRESTKFHACRRAVAISAAIKRSSYLRKKKDEGAREETQKEKCVWHPATGVTLVGPTRGRTFPDSESSSYLVKKKGGNIS</sequence>
<dbReference type="AlphaFoldDB" id="A0AA40KGE2"/>
<comment type="caution">
    <text evidence="2">The sequence shown here is derived from an EMBL/GenBank/DDBJ whole genome shotgun (WGS) entry which is preliminary data.</text>
</comment>